<name>A0ABW0FTH7_9CAUL</name>
<dbReference type="Proteomes" id="UP001596152">
    <property type="component" value="Unassembled WGS sequence"/>
</dbReference>
<dbReference type="Pfam" id="PF18722">
    <property type="entry name" value="MazG_C"/>
    <property type="match status" value="1"/>
</dbReference>
<evidence type="ECO:0000313" key="3">
    <source>
        <dbReference type="Proteomes" id="UP001596152"/>
    </source>
</evidence>
<feature type="domain" description="MazG C-terminal" evidence="1">
    <location>
        <begin position="237"/>
        <end position="433"/>
    </location>
</feature>
<keyword evidence="3" id="KW-1185">Reference proteome</keyword>
<protein>
    <recommendedName>
        <fullName evidence="1">MazG C-terminal domain-containing protein</fullName>
    </recommendedName>
</protein>
<dbReference type="EMBL" id="JBHSLF010000014">
    <property type="protein sequence ID" value="MFC5343568.1"/>
    <property type="molecule type" value="Genomic_DNA"/>
</dbReference>
<sequence>MTSMLVSEYDRFVERTDQSTDLPPKVRMEIALYGVASEIGSVISAVKKRLLANVGQSAWNVPDADIIEELGDVVWYCFALVRQANPGKLVNIFAHDIGQLKDELGANSKRAERLRQVLDPTKRAQFLQAAEHFPRRRDLRFEDYQDLAFLTARTKDRELAEVCLVVLQQLGAELLRQSLPEIERELNTTLPDRPMNDLLGEIAWHVAALSSLYELRMSDIVAANVAKISDRWDRSARTPLHDEGFPEKERFPRRFQVEFLSAGPGRSRMMLEGAQLGDDLTDNAYHDDGYRFHDVMHLANVAKLGWSPVLRSLMARKRKSDPEVDEVEDGARARIVEEAVVKAIHAEGVRLAAVRAVGVTGPVQLFPGSGDISFSFLKGIRALVTDLEVAKNRLSEWEAAILDGYAVFHQLRLFGAGVVTVDMNERTITFQQPTAS</sequence>
<organism evidence="2 3">
    <name type="scientific">Brevundimonas staleyi</name>
    <dbReference type="NCBI Taxonomy" id="74326"/>
    <lineage>
        <taxon>Bacteria</taxon>
        <taxon>Pseudomonadati</taxon>
        <taxon>Pseudomonadota</taxon>
        <taxon>Alphaproteobacteria</taxon>
        <taxon>Caulobacterales</taxon>
        <taxon>Caulobacteraceae</taxon>
        <taxon>Brevundimonas</taxon>
    </lineage>
</organism>
<dbReference type="RefSeq" id="WP_374035903.1">
    <property type="nucleotide sequence ID" value="NZ_CP169082.1"/>
</dbReference>
<comment type="caution">
    <text evidence="2">The sequence shown here is derived from an EMBL/GenBank/DDBJ whole genome shotgun (WGS) entry which is preliminary data.</text>
</comment>
<gene>
    <name evidence="2" type="ORF">ACFPIE_06560</name>
</gene>
<evidence type="ECO:0000313" key="2">
    <source>
        <dbReference type="EMBL" id="MFC5343568.1"/>
    </source>
</evidence>
<reference evidence="3" key="1">
    <citation type="journal article" date="2019" name="Int. J. Syst. Evol. Microbiol.">
        <title>The Global Catalogue of Microorganisms (GCM) 10K type strain sequencing project: providing services to taxonomists for standard genome sequencing and annotation.</title>
        <authorList>
            <consortium name="The Broad Institute Genomics Platform"/>
            <consortium name="The Broad Institute Genome Sequencing Center for Infectious Disease"/>
            <person name="Wu L."/>
            <person name="Ma J."/>
        </authorList>
    </citation>
    <scope>NUCLEOTIDE SEQUENCE [LARGE SCALE GENOMIC DNA]</scope>
    <source>
        <strain evidence="3">JCM 12125</strain>
    </source>
</reference>
<proteinExistence type="predicted"/>
<dbReference type="SUPFAM" id="SSF101386">
    <property type="entry name" value="all-alpha NTP pyrophosphatases"/>
    <property type="match status" value="1"/>
</dbReference>
<dbReference type="InterPro" id="IPR041407">
    <property type="entry name" value="MazG_C"/>
</dbReference>
<evidence type="ECO:0000259" key="1">
    <source>
        <dbReference type="Pfam" id="PF18722"/>
    </source>
</evidence>
<accession>A0ABW0FTH7</accession>